<evidence type="ECO:0000313" key="1">
    <source>
        <dbReference type="EMBL" id="VFJ14441.1"/>
    </source>
</evidence>
<organism evidence="1 2">
    <name type="scientific">Candidatus Nitrosocosmicus franklandianus</name>
    <dbReference type="NCBI Taxonomy" id="1798806"/>
    <lineage>
        <taxon>Archaea</taxon>
        <taxon>Nitrososphaerota</taxon>
        <taxon>Nitrososphaeria</taxon>
        <taxon>Nitrososphaerales</taxon>
        <taxon>Nitrososphaeraceae</taxon>
        <taxon>Candidatus Nitrosocosmicus</taxon>
    </lineage>
</organism>
<dbReference type="AlphaFoldDB" id="A0A484I9J0"/>
<sequence>MNNLVDIEPRSSGSAILNDKTENNVAIREIQQKLNELVPSLTNSVNLTTIKDLESRVSNLEEKVENILKILESKK</sequence>
<accession>A0A484I9J0</accession>
<keyword evidence="2" id="KW-1185">Reference proteome</keyword>
<evidence type="ECO:0000313" key="2">
    <source>
        <dbReference type="Proteomes" id="UP000294299"/>
    </source>
</evidence>
<dbReference type="KEGG" id="nfn:NFRAN_2119"/>
<dbReference type="RefSeq" id="WP_134484648.1">
    <property type="nucleotide sequence ID" value="NZ_LR216287.1"/>
</dbReference>
<dbReference type="OrthoDB" id="377838at2157"/>
<protein>
    <submittedName>
        <fullName evidence="1">Uncharacterized protein</fullName>
    </submittedName>
</protein>
<gene>
    <name evidence="1" type="ORF">NFRAN_2119</name>
</gene>
<name>A0A484I9J0_9ARCH</name>
<dbReference type="Proteomes" id="UP000294299">
    <property type="component" value="Chromosome NFRAN"/>
</dbReference>
<dbReference type="EMBL" id="LR216287">
    <property type="protein sequence ID" value="VFJ14441.1"/>
    <property type="molecule type" value="Genomic_DNA"/>
</dbReference>
<reference evidence="1 2" key="1">
    <citation type="submission" date="2019-02" db="EMBL/GenBank/DDBJ databases">
        <authorList>
            <person name="Lehtovirta-Morley E L."/>
        </authorList>
    </citation>
    <scope>NUCLEOTIDE SEQUENCE [LARGE SCALE GENOMIC DNA]</scope>
    <source>
        <strain evidence="1">NFRAN1</strain>
    </source>
</reference>
<proteinExistence type="predicted"/>
<dbReference type="GeneID" id="39421381"/>